<keyword evidence="1" id="KW-1185">Reference proteome</keyword>
<reference evidence="2" key="1">
    <citation type="submission" date="2016-11" db="UniProtKB">
        <authorList>
            <consortium name="WormBaseParasite"/>
        </authorList>
    </citation>
    <scope>IDENTIFICATION</scope>
</reference>
<dbReference type="Proteomes" id="UP000095280">
    <property type="component" value="Unplaced"/>
</dbReference>
<protein>
    <submittedName>
        <fullName evidence="2">Uncharacterized protein</fullName>
    </submittedName>
</protein>
<name>A0A1I8JPA2_9PLAT</name>
<dbReference type="AlphaFoldDB" id="A0A1I8JPA2"/>
<organism evidence="1 2">
    <name type="scientific">Macrostomum lignano</name>
    <dbReference type="NCBI Taxonomy" id="282301"/>
    <lineage>
        <taxon>Eukaryota</taxon>
        <taxon>Metazoa</taxon>
        <taxon>Spiralia</taxon>
        <taxon>Lophotrochozoa</taxon>
        <taxon>Platyhelminthes</taxon>
        <taxon>Rhabditophora</taxon>
        <taxon>Macrostomorpha</taxon>
        <taxon>Macrostomida</taxon>
        <taxon>Macrostomidae</taxon>
        <taxon>Macrostomum</taxon>
    </lineage>
</organism>
<evidence type="ECO:0000313" key="1">
    <source>
        <dbReference type="Proteomes" id="UP000095280"/>
    </source>
</evidence>
<evidence type="ECO:0000313" key="2">
    <source>
        <dbReference type="WBParaSite" id="snap_masked-unitig_22192-processed-gene-0.0-mRNA-1"/>
    </source>
</evidence>
<accession>A0A1I8JPA2</accession>
<sequence length="232" mass="25020">MAVLSVPARHSPALLPYLVVSGLHRLPSNGPSGPANRIPRRIPAGRVLPGGPPGARDGPAAIHSCRQFPVEVPGFALLLRVDERHAWHRGDLRRCAAPGPRRHHHAGGLRRGAVRRPFYSIEWVPADRLRAVAISAGRSVTANLPGIHHQHSRGHLLLPPGLGLLAPAVRADPPAAGDHAGLFPRQAAYLHRRPLLPGPGETPTKLARRTQERMRRLIDSKQRLPGSVICGS</sequence>
<proteinExistence type="predicted"/>
<dbReference type="WBParaSite" id="snap_masked-unitig_22192-processed-gene-0.0-mRNA-1">
    <property type="protein sequence ID" value="snap_masked-unitig_22192-processed-gene-0.0-mRNA-1"/>
    <property type="gene ID" value="snap_masked-unitig_22192-processed-gene-0.0"/>
</dbReference>